<sequence>MTYRPTGLTYKPEASYCDSPQHHVILESQTIPNKMINMMNLKITMAALTATTHSQIPLMKLKYTIAALGVTTMVANAAVVTTQADVSTFSHQFTGSEIYDGSSYQNGWTGGADTANYNLTTTGSILRIQTVGSQQGSTLNGTNSTNGTTIWNDINSGEFSLEMNVKVNATNAEGFRLMWAGNDTERYFVDITTTGVSYNLNGGGVATFALDTTDGFHTYRLVGDNEAAASTRFHLYVDNVEVTDPNGGVFSSGTNDSRLLSGDTTSGTFGDSYDIEYASIAYDTAAFAPVPEPSSAALLGLGGIALILRRKR</sequence>
<feature type="domain" description="Ice-binding protein C-terminal" evidence="1">
    <location>
        <begin position="289"/>
        <end position="311"/>
    </location>
</feature>
<gene>
    <name evidence="2" type="ORF">NT6N_36060</name>
</gene>
<organism evidence="2">
    <name type="scientific">Oceaniferula spumae</name>
    <dbReference type="NCBI Taxonomy" id="2979115"/>
    <lineage>
        <taxon>Bacteria</taxon>
        <taxon>Pseudomonadati</taxon>
        <taxon>Verrucomicrobiota</taxon>
        <taxon>Verrucomicrobiia</taxon>
        <taxon>Verrucomicrobiales</taxon>
        <taxon>Verrucomicrobiaceae</taxon>
        <taxon>Oceaniferula</taxon>
    </lineage>
</organism>
<dbReference type="InterPro" id="IPR013424">
    <property type="entry name" value="Ice-binding_C"/>
</dbReference>
<dbReference type="SUPFAM" id="SSF49899">
    <property type="entry name" value="Concanavalin A-like lectins/glucanases"/>
    <property type="match status" value="1"/>
</dbReference>
<dbReference type="EMBL" id="AP026866">
    <property type="protein sequence ID" value="BDS08566.1"/>
    <property type="molecule type" value="Genomic_DNA"/>
</dbReference>
<protein>
    <recommendedName>
        <fullName evidence="1">Ice-binding protein C-terminal domain-containing protein</fullName>
    </recommendedName>
</protein>
<name>A0AAT9FRQ4_9BACT</name>
<reference evidence="2" key="1">
    <citation type="submission" date="2024-07" db="EMBL/GenBank/DDBJ databases">
        <title>Complete genome sequence of Verrucomicrobiaceae bacterium NT6N.</title>
        <authorList>
            <person name="Huang C."/>
            <person name="Takami H."/>
            <person name="Hamasaki K."/>
        </authorList>
    </citation>
    <scope>NUCLEOTIDE SEQUENCE</scope>
    <source>
        <strain evidence="2">NT6N</strain>
    </source>
</reference>
<dbReference type="AlphaFoldDB" id="A0AAT9FRQ4"/>
<evidence type="ECO:0000313" key="2">
    <source>
        <dbReference type="EMBL" id="BDS08566.1"/>
    </source>
</evidence>
<proteinExistence type="predicted"/>
<evidence type="ECO:0000259" key="1">
    <source>
        <dbReference type="Pfam" id="PF07589"/>
    </source>
</evidence>
<dbReference type="InterPro" id="IPR013320">
    <property type="entry name" value="ConA-like_dom_sf"/>
</dbReference>
<dbReference type="NCBIfam" id="TIGR02595">
    <property type="entry name" value="PEP_CTERM"/>
    <property type="match status" value="1"/>
</dbReference>
<dbReference type="KEGG" id="osu:NT6N_36060"/>
<dbReference type="Pfam" id="PF07589">
    <property type="entry name" value="PEP-CTERM"/>
    <property type="match status" value="1"/>
</dbReference>
<accession>A0AAT9FRQ4</accession>